<feature type="domain" description="DUF4349" evidence="4">
    <location>
        <begin position="66"/>
        <end position="273"/>
    </location>
</feature>
<dbReference type="EMBL" id="BAABCN010000012">
    <property type="protein sequence ID" value="GAA3888739.1"/>
    <property type="molecule type" value="Genomic_DNA"/>
</dbReference>
<keyword evidence="2" id="KW-1133">Transmembrane helix</keyword>
<keyword evidence="2" id="KW-0472">Membrane</keyword>
<organism evidence="5 6">
    <name type="scientific">Leifsonia kafniensis</name>
    <dbReference type="NCBI Taxonomy" id="475957"/>
    <lineage>
        <taxon>Bacteria</taxon>
        <taxon>Bacillati</taxon>
        <taxon>Actinomycetota</taxon>
        <taxon>Actinomycetes</taxon>
        <taxon>Micrococcales</taxon>
        <taxon>Microbacteriaceae</taxon>
        <taxon>Leifsonia</taxon>
    </lineage>
</organism>
<proteinExistence type="predicted"/>
<evidence type="ECO:0000256" key="2">
    <source>
        <dbReference type="SAM" id="Phobius"/>
    </source>
</evidence>
<evidence type="ECO:0000313" key="5">
    <source>
        <dbReference type="EMBL" id="GAA3888739.1"/>
    </source>
</evidence>
<dbReference type="InterPro" id="IPR025645">
    <property type="entry name" value="DUF4349"/>
</dbReference>
<keyword evidence="6" id="KW-1185">Reference proteome</keyword>
<feature type="region of interest" description="Disordered" evidence="1">
    <location>
        <begin position="23"/>
        <end position="47"/>
    </location>
</feature>
<feature type="compositionally biased region" description="Low complexity" evidence="1">
    <location>
        <begin position="287"/>
        <end position="296"/>
    </location>
</feature>
<evidence type="ECO:0000259" key="4">
    <source>
        <dbReference type="Pfam" id="PF14257"/>
    </source>
</evidence>
<feature type="region of interest" description="Disordered" evidence="1">
    <location>
        <begin position="286"/>
        <end position="310"/>
    </location>
</feature>
<name>A0ABP7KYG9_9MICO</name>
<evidence type="ECO:0000256" key="1">
    <source>
        <dbReference type="SAM" id="MobiDB-lite"/>
    </source>
</evidence>
<accession>A0ABP7KYG9</accession>
<feature type="chain" id="PRO_5046691268" description="DUF4349 domain-containing protein" evidence="3">
    <location>
        <begin position="19"/>
        <end position="310"/>
    </location>
</feature>
<evidence type="ECO:0000256" key="3">
    <source>
        <dbReference type="SAM" id="SignalP"/>
    </source>
</evidence>
<sequence length="310" mass="31736">MRRTALVAAALLTAIAFAGCTSTGGSGSGSVGSSEVSVQPGTAGMADGAAPATVPNFAGDTSVSGRDVITTGSVSITVEDPIRAAHDAVTITEQADGRIDTRTENPGTDNQPASANLTLRIPTSALDHTLAELKKLGTVNYVSLSSADVTQQTVDLDARITSLHTSVDRLLDLMSKATTTTDLIAIEGALAQRQSELEGLTSQRTFLSDQIEYSTITLDLTAEGVVAPGAPGDFWGAIAAGWASLMAAGAGLLLALGYALPWLIVLGVLAVVVLLIVRGVRRRRRGTPSAKDSTPASPTPPDAPHDSPIV</sequence>
<keyword evidence="2" id="KW-0812">Transmembrane</keyword>
<reference evidence="6" key="1">
    <citation type="journal article" date="2019" name="Int. J. Syst. Evol. Microbiol.">
        <title>The Global Catalogue of Microorganisms (GCM) 10K type strain sequencing project: providing services to taxonomists for standard genome sequencing and annotation.</title>
        <authorList>
            <consortium name="The Broad Institute Genomics Platform"/>
            <consortium name="The Broad Institute Genome Sequencing Center for Infectious Disease"/>
            <person name="Wu L."/>
            <person name="Ma J."/>
        </authorList>
    </citation>
    <scope>NUCLEOTIDE SEQUENCE [LARGE SCALE GENOMIC DNA]</scope>
    <source>
        <strain evidence="6">JCM 17021</strain>
    </source>
</reference>
<comment type="caution">
    <text evidence="5">The sequence shown here is derived from an EMBL/GenBank/DDBJ whole genome shotgun (WGS) entry which is preliminary data.</text>
</comment>
<dbReference type="Proteomes" id="UP001501803">
    <property type="component" value="Unassembled WGS sequence"/>
</dbReference>
<dbReference type="PROSITE" id="PS51257">
    <property type="entry name" value="PROKAR_LIPOPROTEIN"/>
    <property type="match status" value="1"/>
</dbReference>
<dbReference type="RefSeq" id="WP_345068738.1">
    <property type="nucleotide sequence ID" value="NZ_BAABCN010000012.1"/>
</dbReference>
<keyword evidence="3" id="KW-0732">Signal</keyword>
<dbReference type="Pfam" id="PF14257">
    <property type="entry name" value="DUF4349"/>
    <property type="match status" value="1"/>
</dbReference>
<protein>
    <recommendedName>
        <fullName evidence="4">DUF4349 domain-containing protein</fullName>
    </recommendedName>
</protein>
<feature type="transmembrane region" description="Helical" evidence="2">
    <location>
        <begin position="252"/>
        <end position="277"/>
    </location>
</feature>
<gene>
    <name evidence="5" type="ORF">GCM10022381_33250</name>
</gene>
<evidence type="ECO:0000313" key="6">
    <source>
        <dbReference type="Proteomes" id="UP001501803"/>
    </source>
</evidence>
<feature type="signal peptide" evidence="3">
    <location>
        <begin position="1"/>
        <end position="18"/>
    </location>
</feature>